<dbReference type="PATRIC" id="fig|1265738.3.peg.470"/>
<keyword evidence="1" id="KW-0812">Transmembrane</keyword>
<evidence type="ECO:0000313" key="3">
    <source>
        <dbReference type="Proteomes" id="UP000011991"/>
    </source>
</evidence>
<dbReference type="OrthoDB" id="289237at2"/>
<reference evidence="2 3" key="1">
    <citation type="journal article" date="2013" name="Mar. Genomics">
        <title>Expression of sulfatases in Rhodopirellula baltica and the diversity of sulfatases in the genus Rhodopirellula.</title>
        <authorList>
            <person name="Wegner C.E."/>
            <person name="Richter-Heitmann T."/>
            <person name="Klindworth A."/>
            <person name="Klockow C."/>
            <person name="Richter M."/>
            <person name="Achstetter T."/>
            <person name="Glockner F.O."/>
            <person name="Harder J."/>
        </authorList>
    </citation>
    <scope>NUCLEOTIDE SEQUENCE [LARGE SCALE GENOMIC DNA]</scope>
    <source>
        <strain evidence="2 3">SM1</strain>
    </source>
</reference>
<keyword evidence="3" id="KW-1185">Reference proteome</keyword>
<dbReference type="Proteomes" id="UP000011991">
    <property type="component" value="Unassembled WGS sequence"/>
</dbReference>
<sequence length="83" mass="8981">MEFVLGLLLFLLVAVGIIGWLWIVVLAFSEDEPLWGIGCLIISPLCIVYGFQNFQEAKIPTLMVCVGFATNIGIRLLAGLVGA</sequence>
<protein>
    <submittedName>
        <fullName evidence="2">Putative membrane protein</fullName>
    </submittedName>
</protein>
<proteinExistence type="predicted"/>
<name>M5RTD8_9BACT</name>
<keyword evidence="1" id="KW-1133">Transmembrane helix</keyword>
<keyword evidence="1" id="KW-0472">Membrane</keyword>
<accession>M5RTD8</accession>
<dbReference type="RefSeq" id="WP_008690858.1">
    <property type="nucleotide sequence ID" value="NZ_ANOG01000069.1"/>
</dbReference>
<evidence type="ECO:0000313" key="2">
    <source>
        <dbReference type="EMBL" id="EMI22608.1"/>
    </source>
</evidence>
<dbReference type="AlphaFoldDB" id="M5RTD8"/>
<feature type="transmembrane region" description="Helical" evidence="1">
    <location>
        <begin position="7"/>
        <end position="28"/>
    </location>
</feature>
<dbReference type="EMBL" id="ANOG01000069">
    <property type="protein sequence ID" value="EMI22608.1"/>
    <property type="molecule type" value="Genomic_DNA"/>
</dbReference>
<evidence type="ECO:0000256" key="1">
    <source>
        <dbReference type="SAM" id="Phobius"/>
    </source>
</evidence>
<feature type="transmembrane region" description="Helical" evidence="1">
    <location>
        <begin position="34"/>
        <end position="51"/>
    </location>
</feature>
<feature type="transmembrane region" description="Helical" evidence="1">
    <location>
        <begin position="63"/>
        <end position="82"/>
    </location>
</feature>
<comment type="caution">
    <text evidence="2">The sequence shown here is derived from an EMBL/GenBank/DDBJ whole genome shotgun (WGS) entry which is preliminary data.</text>
</comment>
<organism evidence="2 3">
    <name type="scientific">Rhodopirellula maiorica SM1</name>
    <dbReference type="NCBI Taxonomy" id="1265738"/>
    <lineage>
        <taxon>Bacteria</taxon>
        <taxon>Pseudomonadati</taxon>
        <taxon>Planctomycetota</taxon>
        <taxon>Planctomycetia</taxon>
        <taxon>Pirellulales</taxon>
        <taxon>Pirellulaceae</taxon>
        <taxon>Novipirellula</taxon>
    </lineage>
</organism>
<gene>
    <name evidence="2" type="ORF">RMSM_00464</name>
</gene>